<keyword evidence="2" id="KW-1133">Transmembrane helix</keyword>
<evidence type="ECO:0000313" key="5">
    <source>
        <dbReference type="Proteomes" id="UP000004671"/>
    </source>
</evidence>
<feature type="compositionally biased region" description="Acidic residues" evidence="1">
    <location>
        <begin position="384"/>
        <end position="393"/>
    </location>
</feature>
<protein>
    <submittedName>
        <fullName evidence="4">Uncharacterized protein</fullName>
    </submittedName>
</protein>
<name>H1XV98_CALAY</name>
<dbReference type="Proteomes" id="UP000004671">
    <property type="component" value="Chromosome"/>
</dbReference>
<feature type="compositionally biased region" description="Acidic residues" evidence="1">
    <location>
        <begin position="363"/>
        <end position="376"/>
    </location>
</feature>
<feature type="transmembrane region" description="Helical" evidence="2">
    <location>
        <begin position="219"/>
        <end position="239"/>
    </location>
</feature>
<feature type="transmembrane region" description="Helical" evidence="2">
    <location>
        <begin position="26"/>
        <end position="46"/>
    </location>
</feature>
<feature type="region of interest" description="Disordered" evidence="1">
    <location>
        <begin position="359"/>
        <end position="404"/>
    </location>
</feature>
<proteinExistence type="predicted"/>
<feature type="transmembrane region" description="Helical" evidence="2">
    <location>
        <begin position="124"/>
        <end position="151"/>
    </location>
</feature>
<keyword evidence="5" id="KW-1185">Reference proteome</keyword>
<dbReference type="InParanoid" id="H1XV98"/>
<reference evidence="3 6" key="2">
    <citation type="submission" date="2016-11" db="EMBL/GenBank/DDBJ databases">
        <title>Genomic analysis of Caldithrix abyssi and proposal of a novel bacterial phylum Caldithrichaeota.</title>
        <authorList>
            <person name="Kublanov I."/>
            <person name="Sigalova O."/>
            <person name="Gavrilov S."/>
            <person name="Lebedinsky A."/>
            <person name="Ivanova N."/>
            <person name="Daum C."/>
            <person name="Reddy T."/>
            <person name="Klenk H.P."/>
            <person name="Goker M."/>
            <person name="Reva O."/>
            <person name="Miroshnichenko M."/>
            <person name="Kyprides N."/>
            <person name="Woyke T."/>
            <person name="Gelfand M."/>
        </authorList>
    </citation>
    <scope>NUCLEOTIDE SEQUENCE [LARGE SCALE GENOMIC DNA]</scope>
    <source>
        <strain evidence="3 6">LF13</strain>
    </source>
</reference>
<dbReference type="eggNOG" id="ENOG5032QFC">
    <property type="taxonomic scope" value="Bacteria"/>
</dbReference>
<feature type="transmembrane region" description="Helical" evidence="2">
    <location>
        <begin position="171"/>
        <end position="194"/>
    </location>
</feature>
<dbReference type="AlphaFoldDB" id="H1XV98"/>
<dbReference type="STRING" id="880073.Cabys_4197"/>
<dbReference type="EMBL" id="CP018099">
    <property type="protein sequence ID" value="APF20942.1"/>
    <property type="molecule type" value="Genomic_DNA"/>
</dbReference>
<dbReference type="KEGG" id="caby:Cabys_4197"/>
<sequence>MDNFYFNYKDLFKAPRKAIGPQRIGLAMLGLMAAHVVYLFFTYLAFLSGGQGIAEVWAKYGLFPCAYAVGLPFYAYIIYWIGLLLTGFILLLMNVAVARAAYMHLRENLFYTWKQALRFARSKALSVVGIFITFAFLILPFIFGAIVMALIGKIPWFGEILNSLATLPYIFAGMVLVFFTLSLFVSVFFGPVIISTSEEDGLGAAVQSLHLTWGQPWRLVFYGLIIAILEVFGIFFFAFVLKIGLIIYSILFMPLMHSLAPILDNALRLVQISMGVVNDWIFDLLGPTGSKLFYLKQDYEALASSIPLSTVISSYIVFFFFLIAAYMTIGYGEAVGITGLVIAYVIFDKKLTNTNLLTRKDSEIEEEDDDDDQPTEEDTKNLSDEPENEDDEKSNEQTTAEENS</sequence>
<keyword evidence="2" id="KW-0472">Membrane</keyword>
<dbReference type="PaxDb" id="880073-Calab_0970"/>
<feature type="transmembrane region" description="Helical" evidence="2">
    <location>
        <begin position="77"/>
        <end position="103"/>
    </location>
</feature>
<dbReference type="RefSeq" id="WP_006927630.1">
    <property type="nucleotide sequence ID" value="NZ_CM001402.1"/>
</dbReference>
<evidence type="ECO:0000313" key="4">
    <source>
        <dbReference type="EMBL" id="EHO40604.1"/>
    </source>
</evidence>
<reference evidence="4 5" key="1">
    <citation type="submission" date="2011-09" db="EMBL/GenBank/DDBJ databases">
        <title>The permanent draft genome of Caldithrix abyssi DSM 13497.</title>
        <authorList>
            <consortium name="US DOE Joint Genome Institute (JGI-PGF)"/>
            <person name="Lucas S."/>
            <person name="Han J."/>
            <person name="Lapidus A."/>
            <person name="Bruce D."/>
            <person name="Goodwin L."/>
            <person name="Pitluck S."/>
            <person name="Peters L."/>
            <person name="Kyrpides N."/>
            <person name="Mavromatis K."/>
            <person name="Ivanova N."/>
            <person name="Mikhailova N."/>
            <person name="Chertkov O."/>
            <person name="Detter J.C."/>
            <person name="Tapia R."/>
            <person name="Han C."/>
            <person name="Land M."/>
            <person name="Hauser L."/>
            <person name="Markowitz V."/>
            <person name="Cheng J.-F."/>
            <person name="Hugenholtz P."/>
            <person name="Woyke T."/>
            <person name="Wu D."/>
            <person name="Spring S."/>
            <person name="Brambilla E."/>
            <person name="Klenk H.-P."/>
            <person name="Eisen J.A."/>
        </authorList>
    </citation>
    <scope>NUCLEOTIDE SEQUENCE [LARGE SCALE GENOMIC DNA]</scope>
    <source>
        <strain evidence="4 5">DSM 13497</strain>
    </source>
</reference>
<gene>
    <name evidence="3" type="ORF">Cabys_4197</name>
    <name evidence="4" type="ORF">Calab_0970</name>
</gene>
<organism evidence="4 5">
    <name type="scientific">Caldithrix abyssi DSM 13497</name>
    <dbReference type="NCBI Taxonomy" id="880073"/>
    <lineage>
        <taxon>Bacteria</taxon>
        <taxon>Pseudomonadati</taxon>
        <taxon>Calditrichota</taxon>
        <taxon>Calditrichia</taxon>
        <taxon>Calditrichales</taxon>
        <taxon>Calditrichaceae</taxon>
        <taxon>Caldithrix</taxon>
    </lineage>
</organism>
<keyword evidence="2" id="KW-0812">Transmembrane</keyword>
<evidence type="ECO:0000313" key="6">
    <source>
        <dbReference type="Proteomes" id="UP000183868"/>
    </source>
</evidence>
<dbReference type="EMBL" id="CM001402">
    <property type="protein sequence ID" value="EHO40604.1"/>
    <property type="molecule type" value="Genomic_DNA"/>
</dbReference>
<feature type="transmembrane region" description="Helical" evidence="2">
    <location>
        <begin position="301"/>
        <end position="323"/>
    </location>
</feature>
<dbReference type="HOGENOM" id="CLU_680913_0_0_0"/>
<feature type="transmembrane region" description="Helical" evidence="2">
    <location>
        <begin position="245"/>
        <end position="263"/>
    </location>
</feature>
<dbReference type="Proteomes" id="UP000183868">
    <property type="component" value="Chromosome"/>
</dbReference>
<evidence type="ECO:0000313" key="3">
    <source>
        <dbReference type="EMBL" id="APF20942.1"/>
    </source>
</evidence>
<feature type="transmembrane region" description="Helical" evidence="2">
    <location>
        <begin position="329"/>
        <end position="347"/>
    </location>
</feature>
<evidence type="ECO:0000256" key="1">
    <source>
        <dbReference type="SAM" id="MobiDB-lite"/>
    </source>
</evidence>
<dbReference type="OrthoDB" id="9810865at2"/>
<accession>H1XV98</accession>
<evidence type="ECO:0000256" key="2">
    <source>
        <dbReference type="SAM" id="Phobius"/>
    </source>
</evidence>